<proteinExistence type="predicted"/>
<comment type="caution">
    <text evidence="2">The sequence shown here is derived from an EMBL/GenBank/DDBJ whole genome shotgun (WGS) entry which is preliminary data.</text>
</comment>
<dbReference type="SMART" id="SM00418">
    <property type="entry name" value="HTH_ARSR"/>
    <property type="match status" value="1"/>
</dbReference>
<dbReference type="EMBL" id="LHYF01000074">
    <property type="protein sequence ID" value="KXB05784.1"/>
    <property type="molecule type" value="Genomic_DNA"/>
</dbReference>
<organism evidence="2 3">
    <name type="scientific">candidate division MSBL1 archaeon SCGC-AAA382C18</name>
    <dbReference type="NCBI Taxonomy" id="1698281"/>
    <lineage>
        <taxon>Archaea</taxon>
        <taxon>Methanobacteriati</taxon>
        <taxon>Methanobacteriota</taxon>
        <taxon>candidate division MSBL1</taxon>
    </lineage>
</organism>
<sequence length="92" mass="11028">MQNKSRFFKALSSEPRLKIVKHLLKTDDYKCYCELDDLIEKDMSVIYRHFRTLQESGILETRKRGKRLEGRVKNPEKTEKILKIVEEINNED</sequence>
<dbReference type="Gene3D" id="1.10.10.10">
    <property type="entry name" value="Winged helix-like DNA-binding domain superfamily/Winged helix DNA-binding domain"/>
    <property type="match status" value="1"/>
</dbReference>
<dbReference type="Proteomes" id="UP000070404">
    <property type="component" value="Unassembled WGS sequence"/>
</dbReference>
<dbReference type="InterPro" id="IPR001845">
    <property type="entry name" value="HTH_ArsR_DNA-bd_dom"/>
</dbReference>
<dbReference type="InterPro" id="IPR036390">
    <property type="entry name" value="WH_DNA-bd_sf"/>
</dbReference>
<dbReference type="AlphaFoldDB" id="A0A133VH91"/>
<accession>A0A133VH91</accession>
<feature type="domain" description="HTH arsR-type" evidence="1">
    <location>
        <begin position="1"/>
        <end position="92"/>
    </location>
</feature>
<dbReference type="InterPro" id="IPR011991">
    <property type="entry name" value="ArsR-like_HTH"/>
</dbReference>
<gene>
    <name evidence="2" type="ORF">AKJ52_03055</name>
</gene>
<dbReference type="PROSITE" id="PS50987">
    <property type="entry name" value="HTH_ARSR_2"/>
    <property type="match status" value="1"/>
</dbReference>
<dbReference type="InterPro" id="IPR036388">
    <property type="entry name" value="WH-like_DNA-bd_sf"/>
</dbReference>
<name>A0A133VH91_9EURY</name>
<evidence type="ECO:0000313" key="2">
    <source>
        <dbReference type="EMBL" id="KXB05784.1"/>
    </source>
</evidence>
<dbReference type="CDD" id="cd00090">
    <property type="entry name" value="HTH_ARSR"/>
    <property type="match status" value="1"/>
</dbReference>
<evidence type="ECO:0000259" key="1">
    <source>
        <dbReference type="PROSITE" id="PS50987"/>
    </source>
</evidence>
<protein>
    <recommendedName>
        <fullName evidence="1">HTH arsR-type domain-containing protein</fullName>
    </recommendedName>
</protein>
<dbReference type="GO" id="GO:0003700">
    <property type="term" value="F:DNA-binding transcription factor activity"/>
    <property type="evidence" value="ECO:0007669"/>
    <property type="project" value="InterPro"/>
</dbReference>
<keyword evidence="3" id="KW-1185">Reference proteome</keyword>
<reference evidence="2" key="1">
    <citation type="journal article" date="2016" name="Sci. Rep.">
        <title>Metabolic traits of an uncultured archaeal lineage -MSBL1- from brine pools of the Red Sea.</title>
        <authorList>
            <person name="Mwirichia R."/>
            <person name="Alam I."/>
            <person name="Rashid M."/>
            <person name="Vinu M."/>
            <person name="Ba-Alawi W."/>
            <person name="Anthony Kamau A."/>
            <person name="Kamanda Ngugi D."/>
            <person name="Goker M."/>
            <person name="Klenk H.P."/>
            <person name="Bajic V."/>
            <person name="Stingl U."/>
        </authorList>
    </citation>
    <scope>NUCLEOTIDE SEQUENCE [LARGE SCALE GENOMIC DNA]</scope>
    <source>
        <strain evidence="2">SCGC-AAA382C18</strain>
    </source>
</reference>
<dbReference type="Pfam" id="PF01022">
    <property type="entry name" value="HTH_5"/>
    <property type="match status" value="1"/>
</dbReference>
<evidence type="ECO:0000313" key="3">
    <source>
        <dbReference type="Proteomes" id="UP000070404"/>
    </source>
</evidence>
<dbReference type="PRINTS" id="PR00778">
    <property type="entry name" value="HTHARSR"/>
</dbReference>
<dbReference type="SUPFAM" id="SSF46785">
    <property type="entry name" value="Winged helix' DNA-binding domain"/>
    <property type="match status" value="1"/>
</dbReference>